<reference evidence="4 5" key="1">
    <citation type="submission" date="2022-03" db="EMBL/GenBank/DDBJ databases">
        <authorList>
            <person name="Nunn A."/>
            <person name="Chopra R."/>
            <person name="Nunn A."/>
            <person name="Contreras Garrido A."/>
        </authorList>
    </citation>
    <scope>NUCLEOTIDE SEQUENCE [LARGE SCALE GENOMIC DNA]</scope>
</reference>
<feature type="domain" description="DUF7036" evidence="3">
    <location>
        <begin position="212"/>
        <end position="305"/>
    </location>
</feature>
<dbReference type="Pfam" id="PF23041">
    <property type="entry name" value="DUF7036"/>
    <property type="match status" value="2"/>
</dbReference>
<evidence type="ECO:0000256" key="2">
    <source>
        <dbReference type="SAM" id="Phobius"/>
    </source>
</evidence>
<proteinExistence type="predicted"/>
<sequence>MGKHSNENDHDQVQQQNLDPENPQSSGSPCRRCFSSLSGLFGLGCVIVLVLSFATLLSAIFWLFPRRSLSQCHAPGIVKLNASVQAYFKLHKPASHVISHKGRLETDIFRSLDLRNTKVAILSLHQSGRASKYTDVKFAVLPVPTDSKIREGSLVSLRSSFVQLFAQRSNLNLTTSSFGQPTSFQVLKFPGGITLDPLGSKPVSGVAALTLSFTLEISLSEIQDKLDKLKNQLGLVLCLETYEKIHVLLSNEEGSTISPPVTVEASVFSSMTIMENHPKKRSESLAQVIQTSRASNLGLDNSVFGKVKSITYSTYVEGKTLESASVLAPAPSPCFPSLC</sequence>
<evidence type="ECO:0000259" key="3">
    <source>
        <dbReference type="Pfam" id="PF23041"/>
    </source>
</evidence>
<keyword evidence="2" id="KW-0472">Membrane</keyword>
<feature type="region of interest" description="Disordered" evidence="1">
    <location>
        <begin position="1"/>
        <end position="26"/>
    </location>
</feature>
<evidence type="ECO:0000313" key="5">
    <source>
        <dbReference type="Proteomes" id="UP000836841"/>
    </source>
</evidence>
<feature type="domain" description="DUF7036" evidence="3">
    <location>
        <begin position="87"/>
        <end position="179"/>
    </location>
</feature>
<keyword evidence="2" id="KW-1133">Transmembrane helix</keyword>
<evidence type="ECO:0000256" key="1">
    <source>
        <dbReference type="SAM" id="MobiDB-lite"/>
    </source>
</evidence>
<gene>
    <name evidence="4" type="ORF">TAV2_LOCUS2336</name>
</gene>
<organism evidence="4 5">
    <name type="scientific">Thlaspi arvense</name>
    <name type="common">Field penny-cress</name>
    <dbReference type="NCBI Taxonomy" id="13288"/>
    <lineage>
        <taxon>Eukaryota</taxon>
        <taxon>Viridiplantae</taxon>
        <taxon>Streptophyta</taxon>
        <taxon>Embryophyta</taxon>
        <taxon>Tracheophyta</taxon>
        <taxon>Spermatophyta</taxon>
        <taxon>Magnoliopsida</taxon>
        <taxon>eudicotyledons</taxon>
        <taxon>Gunneridae</taxon>
        <taxon>Pentapetalae</taxon>
        <taxon>rosids</taxon>
        <taxon>malvids</taxon>
        <taxon>Brassicales</taxon>
        <taxon>Brassicaceae</taxon>
        <taxon>Thlaspideae</taxon>
        <taxon>Thlaspi</taxon>
    </lineage>
</organism>
<dbReference type="PANTHER" id="PTHR33826">
    <property type="entry name" value="F20B24.21"/>
    <property type="match status" value="1"/>
</dbReference>
<feature type="compositionally biased region" description="Polar residues" evidence="1">
    <location>
        <begin position="13"/>
        <end position="26"/>
    </location>
</feature>
<dbReference type="Proteomes" id="UP000836841">
    <property type="component" value="Chromosome 1"/>
</dbReference>
<dbReference type="PANTHER" id="PTHR33826:SF4">
    <property type="entry name" value="F20B24.21"/>
    <property type="match status" value="1"/>
</dbReference>
<feature type="transmembrane region" description="Helical" evidence="2">
    <location>
        <begin position="40"/>
        <end position="64"/>
    </location>
</feature>
<dbReference type="EMBL" id="OU466857">
    <property type="protein sequence ID" value="CAH2038332.1"/>
    <property type="molecule type" value="Genomic_DNA"/>
</dbReference>
<dbReference type="AlphaFoldDB" id="A0AAU9RHD5"/>
<name>A0AAU9RHD5_THLAR</name>
<evidence type="ECO:0000313" key="4">
    <source>
        <dbReference type="EMBL" id="CAH2038332.1"/>
    </source>
</evidence>
<keyword evidence="5" id="KW-1185">Reference proteome</keyword>
<dbReference type="InterPro" id="IPR055464">
    <property type="entry name" value="DUF7036"/>
</dbReference>
<feature type="compositionally biased region" description="Basic and acidic residues" evidence="1">
    <location>
        <begin position="1"/>
        <end position="12"/>
    </location>
</feature>
<accession>A0AAU9RHD5</accession>
<protein>
    <recommendedName>
        <fullName evidence="3">DUF7036 domain-containing protein</fullName>
    </recommendedName>
</protein>
<keyword evidence="2" id="KW-0812">Transmembrane</keyword>